<evidence type="ECO:0000256" key="1">
    <source>
        <dbReference type="ARBA" id="ARBA00022603"/>
    </source>
</evidence>
<dbReference type="Pfam" id="PF00588">
    <property type="entry name" value="SpoU_methylase"/>
    <property type="match status" value="1"/>
</dbReference>
<evidence type="ECO:0000313" key="5">
    <source>
        <dbReference type="EMBL" id="PWI27478.1"/>
    </source>
</evidence>
<dbReference type="PANTHER" id="PTHR43191">
    <property type="entry name" value="RRNA METHYLTRANSFERASE 3"/>
    <property type="match status" value="1"/>
</dbReference>
<dbReference type="InterPro" id="IPR029028">
    <property type="entry name" value="Alpha/beta_knot_MTases"/>
</dbReference>
<dbReference type="InterPro" id="IPR029026">
    <property type="entry name" value="tRNA_m1G_MTases_N"/>
</dbReference>
<dbReference type="Proteomes" id="UP000245514">
    <property type="component" value="Unassembled WGS sequence"/>
</dbReference>
<dbReference type="EMBL" id="QFWG01000009">
    <property type="protein sequence ID" value="PWI27478.1"/>
    <property type="molecule type" value="Genomic_DNA"/>
</dbReference>
<organism evidence="5 6">
    <name type="scientific">Pseudoglutamicibacter cumminsii</name>
    <dbReference type="NCBI Taxonomy" id="156979"/>
    <lineage>
        <taxon>Bacteria</taxon>
        <taxon>Bacillati</taxon>
        <taxon>Actinomycetota</taxon>
        <taxon>Actinomycetes</taxon>
        <taxon>Micrococcales</taxon>
        <taxon>Micrococcaceae</taxon>
        <taxon>Pseudoglutamicibacter</taxon>
    </lineage>
</organism>
<keyword evidence="2" id="KW-0808">Transferase</keyword>
<dbReference type="PANTHER" id="PTHR43191:SF2">
    <property type="entry name" value="RRNA METHYLTRANSFERASE 3, MITOCHONDRIAL"/>
    <property type="match status" value="1"/>
</dbReference>
<dbReference type="GO" id="GO:0032259">
    <property type="term" value="P:methylation"/>
    <property type="evidence" value="ECO:0007669"/>
    <property type="project" value="UniProtKB-KW"/>
</dbReference>
<reference evidence="5 6" key="1">
    <citation type="submission" date="2018-05" db="EMBL/GenBank/DDBJ databases">
        <title>Draft Genome Sequence of Arthrobacter cumminsii IME1328, Isolated from a Patient Who Suffered from Foot Ulcers in China.</title>
        <authorList>
            <person name="Li M."/>
            <person name="Jiang Z."/>
            <person name="Sun Q."/>
            <person name="Tong Y."/>
        </authorList>
    </citation>
    <scope>NUCLEOTIDE SEQUENCE [LARGE SCALE GENOMIC DNA]</scope>
    <source>
        <strain evidence="5 6">IME1328</strain>
    </source>
</reference>
<feature type="domain" description="tRNA/rRNA methyltransferase SpoU type" evidence="4">
    <location>
        <begin position="71"/>
        <end position="207"/>
    </location>
</feature>
<comment type="caution">
    <text evidence="5">The sequence shown here is derived from an EMBL/GenBank/DDBJ whole genome shotgun (WGS) entry which is preliminary data.</text>
</comment>
<feature type="region of interest" description="Disordered" evidence="3">
    <location>
        <begin position="1"/>
        <end position="34"/>
    </location>
</feature>
<sequence>MYPVSENQTPDENETPEHVVGVGPWEGPHPEGDHWDPELLAHGDRRNVLDEYRYWKHEAIVADLNTRRHPLHIAIENWQHDFNIGTVVRNANAFNAAAVHIVGRRRWNRRGAMVTDRYMTVMHHPTVEDFVAWARQENIPILGIDIFPDSVQLETYDLPERCVLVFGQEGPGLSEEMRTAAVDTLSIEQFGSTRSINAGVASGIAMHAWIRQHVFNQHP</sequence>
<evidence type="ECO:0000256" key="2">
    <source>
        <dbReference type="ARBA" id="ARBA00022679"/>
    </source>
</evidence>
<name>A0ABX5L4V2_9MICC</name>
<dbReference type="SUPFAM" id="SSF75217">
    <property type="entry name" value="alpha/beta knot"/>
    <property type="match status" value="1"/>
</dbReference>
<evidence type="ECO:0000313" key="6">
    <source>
        <dbReference type="Proteomes" id="UP000245514"/>
    </source>
</evidence>
<dbReference type="Gene3D" id="3.40.1280.10">
    <property type="match status" value="1"/>
</dbReference>
<dbReference type="GO" id="GO:0008168">
    <property type="term" value="F:methyltransferase activity"/>
    <property type="evidence" value="ECO:0007669"/>
    <property type="project" value="UniProtKB-KW"/>
</dbReference>
<keyword evidence="1 5" id="KW-0489">Methyltransferase</keyword>
<keyword evidence="6" id="KW-1185">Reference proteome</keyword>
<protein>
    <submittedName>
        <fullName evidence="5">rRNA methyltransferase</fullName>
    </submittedName>
</protein>
<gene>
    <name evidence="5" type="ORF">CAY35_07320</name>
</gene>
<evidence type="ECO:0000256" key="3">
    <source>
        <dbReference type="SAM" id="MobiDB-lite"/>
    </source>
</evidence>
<accession>A0ABX5L4V2</accession>
<evidence type="ECO:0000259" key="4">
    <source>
        <dbReference type="Pfam" id="PF00588"/>
    </source>
</evidence>
<dbReference type="InterPro" id="IPR001537">
    <property type="entry name" value="SpoU_MeTrfase"/>
</dbReference>
<proteinExistence type="predicted"/>
<dbReference type="InterPro" id="IPR051259">
    <property type="entry name" value="rRNA_Methyltransferase"/>
</dbReference>